<evidence type="ECO:0000313" key="3">
    <source>
        <dbReference type="Proteomes" id="UP001498935"/>
    </source>
</evidence>
<feature type="transmembrane region" description="Helical" evidence="1">
    <location>
        <begin position="142"/>
        <end position="161"/>
    </location>
</feature>
<evidence type="ECO:0000256" key="1">
    <source>
        <dbReference type="SAM" id="Phobius"/>
    </source>
</evidence>
<sequence>MIVVIGSLAVLFAIALIKKIPYIGGNIPAALLGGGLAAALLSGMAPLEYLTATVEGVDKLAWVIALSVFGSIYAETQVRIGAMDTTMRFLQLVFGKSPRGLIAATFVTLTLAGSLLGDAIAAATVIGFLVIHSLAQMKLSPVQIGMIILLGASLGSLMPPISQAVYL</sequence>
<comment type="caution">
    <text evidence="2">The sequence shown here is derived from an EMBL/GenBank/DDBJ whole genome shotgun (WGS) entry which is preliminary data.</text>
</comment>
<protein>
    <submittedName>
        <fullName evidence="2">Uncharacterized protein</fullName>
    </submittedName>
</protein>
<organism evidence="2 3">
    <name type="scientific">Brevibacterium ammoniilyticum</name>
    <dbReference type="NCBI Taxonomy" id="1046555"/>
    <lineage>
        <taxon>Bacteria</taxon>
        <taxon>Bacillati</taxon>
        <taxon>Actinomycetota</taxon>
        <taxon>Actinomycetes</taxon>
        <taxon>Micrococcales</taxon>
        <taxon>Brevibacteriaceae</taxon>
        <taxon>Brevibacterium</taxon>
    </lineage>
</organism>
<keyword evidence="1" id="KW-0472">Membrane</keyword>
<dbReference type="RefSeq" id="WP_342036847.1">
    <property type="nucleotide sequence ID" value="NZ_BAABBK010000001.1"/>
</dbReference>
<evidence type="ECO:0000313" key="2">
    <source>
        <dbReference type="EMBL" id="GAA5339083.1"/>
    </source>
</evidence>
<feature type="transmembrane region" description="Helical" evidence="1">
    <location>
        <begin position="100"/>
        <end position="130"/>
    </location>
</feature>
<keyword evidence="1" id="KW-0812">Transmembrane</keyword>
<accession>A0ABP9TYX2</accession>
<proteinExistence type="predicted"/>
<gene>
    <name evidence="2" type="ORF">KACC15558_01230</name>
</gene>
<keyword evidence="1" id="KW-1133">Transmembrane helix</keyword>
<dbReference type="EMBL" id="BAABNP010000001">
    <property type="protein sequence ID" value="GAA5339083.1"/>
    <property type="molecule type" value="Genomic_DNA"/>
</dbReference>
<feature type="transmembrane region" description="Helical" evidence="1">
    <location>
        <begin position="59"/>
        <end position="80"/>
    </location>
</feature>
<reference evidence="2 3" key="1">
    <citation type="submission" date="2024-02" db="EMBL/GenBank/DDBJ databases">
        <title>Characterization of antibiotic resistant novel bacterial strains and their environmental applications.</title>
        <authorList>
            <person name="Manzoor S."/>
            <person name="Abbas S."/>
            <person name="Arshad M."/>
            <person name="Li W.J."/>
            <person name="Ahmed I."/>
        </authorList>
    </citation>
    <scope>NUCLEOTIDE SEQUENCE [LARGE SCALE GENOMIC DNA]</scope>
    <source>
        <strain evidence="2 3">KACC 15558</strain>
    </source>
</reference>
<name>A0ABP9TYX2_9MICO</name>
<feature type="transmembrane region" description="Helical" evidence="1">
    <location>
        <begin position="27"/>
        <end position="47"/>
    </location>
</feature>
<keyword evidence="3" id="KW-1185">Reference proteome</keyword>
<dbReference type="Proteomes" id="UP001498935">
    <property type="component" value="Unassembled WGS sequence"/>
</dbReference>